<feature type="transmembrane region" description="Helical" evidence="11">
    <location>
        <begin position="12"/>
        <end position="35"/>
    </location>
</feature>
<comment type="caution">
    <text evidence="13">The sequence shown here is derived from an EMBL/GenBank/DDBJ whole genome shotgun (WGS) entry which is preliminary data.</text>
</comment>
<dbReference type="InterPro" id="IPR003661">
    <property type="entry name" value="HisK_dim/P_dom"/>
</dbReference>
<dbReference type="EC" id="2.7.13.3" evidence="3"/>
<feature type="domain" description="Histidine kinase" evidence="12">
    <location>
        <begin position="241"/>
        <end position="454"/>
    </location>
</feature>
<name>A0A8J3XRY9_9ACTN</name>
<dbReference type="InterPro" id="IPR003594">
    <property type="entry name" value="HATPase_dom"/>
</dbReference>
<dbReference type="SUPFAM" id="SSF47384">
    <property type="entry name" value="Homodimeric domain of signal transducing histidine kinase"/>
    <property type="match status" value="1"/>
</dbReference>
<keyword evidence="6 11" id="KW-0812">Transmembrane</keyword>
<accession>A0A8J3XRY9</accession>
<organism evidence="13 14">
    <name type="scientific">Planotetraspora thailandica</name>
    <dbReference type="NCBI Taxonomy" id="487172"/>
    <lineage>
        <taxon>Bacteria</taxon>
        <taxon>Bacillati</taxon>
        <taxon>Actinomycetota</taxon>
        <taxon>Actinomycetes</taxon>
        <taxon>Streptosporangiales</taxon>
        <taxon>Streptosporangiaceae</taxon>
        <taxon>Planotetraspora</taxon>
    </lineage>
</organism>
<evidence type="ECO:0000256" key="3">
    <source>
        <dbReference type="ARBA" id="ARBA00012438"/>
    </source>
</evidence>
<evidence type="ECO:0000313" key="14">
    <source>
        <dbReference type="Proteomes" id="UP000605992"/>
    </source>
</evidence>
<evidence type="ECO:0000256" key="10">
    <source>
        <dbReference type="ARBA" id="ARBA00023136"/>
    </source>
</evidence>
<protein>
    <recommendedName>
        <fullName evidence="3">histidine kinase</fullName>
        <ecNumber evidence="3">2.7.13.3</ecNumber>
    </recommendedName>
</protein>
<evidence type="ECO:0000256" key="2">
    <source>
        <dbReference type="ARBA" id="ARBA00004236"/>
    </source>
</evidence>
<evidence type="ECO:0000256" key="8">
    <source>
        <dbReference type="ARBA" id="ARBA00022989"/>
    </source>
</evidence>
<dbReference type="PROSITE" id="PS50109">
    <property type="entry name" value="HIS_KIN"/>
    <property type="match status" value="1"/>
</dbReference>
<dbReference type="PRINTS" id="PR00344">
    <property type="entry name" value="BCTRLSENSOR"/>
</dbReference>
<evidence type="ECO:0000256" key="9">
    <source>
        <dbReference type="ARBA" id="ARBA00023012"/>
    </source>
</evidence>
<dbReference type="GO" id="GO:0005886">
    <property type="term" value="C:plasma membrane"/>
    <property type="evidence" value="ECO:0007669"/>
    <property type="project" value="UniProtKB-SubCell"/>
</dbReference>
<evidence type="ECO:0000256" key="6">
    <source>
        <dbReference type="ARBA" id="ARBA00022692"/>
    </source>
</evidence>
<dbReference type="Pfam" id="PF02518">
    <property type="entry name" value="HATPase_c"/>
    <property type="match status" value="1"/>
</dbReference>
<dbReference type="InterPro" id="IPR005467">
    <property type="entry name" value="His_kinase_dom"/>
</dbReference>
<evidence type="ECO:0000259" key="12">
    <source>
        <dbReference type="PROSITE" id="PS50109"/>
    </source>
</evidence>
<evidence type="ECO:0000256" key="4">
    <source>
        <dbReference type="ARBA" id="ARBA00022553"/>
    </source>
</evidence>
<comment type="subcellular location">
    <subcellularLocation>
        <location evidence="2">Cell membrane</location>
    </subcellularLocation>
</comment>
<dbReference type="Proteomes" id="UP000605992">
    <property type="component" value="Unassembled WGS sequence"/>
</dbReference>
<keyword evidence="7 13" id="KW-0418">Kinase</keyword>
<dbReference type="CDD" id="cd00082">
    <property type="entry name" value="HisKA"/>
    <property type="match status" value="1"/>
</dbReference>
<sequence>MSIRQYTEKARFMLFLGVVVALLSVLLSGIVIFIVHRLTTDSLTDSVTATATEVASLVPRGEVQDPIGERGVPYVQVLNSERKVVASTANLHGRPPIANFLPANTESEKAEIVCSKAIPSKDCVLVVAVEAGQDGRMWTIYGAVPTVPFYVDPFLALLLISGTVIIVGVIVFASYRIIVGYMEPVRLVRTELGHLHPTRLSDRVMVPPRSHREAHDLATTVNKTLDQLQAMMERERQFTFDISHDLRNPITGMRTEIEEALLAPDEVDVPTLGKTLLSGLDRLQAIVSDLLMLAKLDAGAPTPCRRVDLAEVARAECGRRHCDKELVCDLAPDAVVEGDGVRLARLVNNLVANAIRHATSTVTLRVYREGGETKSDLGTAVLEVADDGDGIAPADREAVFQRFVRLEAGRRKDSGGTGLGLPIARQVAESHGGTLTIEDSDRGARFVLRIPLASASAATP</sequence>
<proteinExistence type="predicted"/>
<dbReference type="SUPFAM" id="SSF55874">
    <property type="entry name" value="ATPase domain of HSP90 chaperone/DNA topoisomerase II/histidine kinase"/>
    <property type="match status" value="1"/>
</dbReference>
<dbReference type="Gene3D" id="1.10.287.130">
    <property type="match status" value="1"/>
</dbReference>
<dbReference type="PANTHER" id="PTHR45436">
    <property type="entry name" value="SENSOR HISTIDINE KINASE YKOH"/>
    <property type="match status" value="1"/>
</dbReference>
<dbReference type="InterPro" id="IPR036890">
    <property type="entry name" value="HATPase_C_sf"/>
</dbReference>
<dbReference type="InterPro" id="IPR004358">
    <property type="entry name" value="Sig_transdc_His_kin-like_C"/>
</dbReference>
<evidence type="ECO:0000256" key="5">
    <source>
        <dbReference type="ARBA" id="ARBA00022679"/>
    </source>
</evidence>
<keyword evidence="9" id="KW-0902">Two-component regulatory system</keyword>
<dbReference type="EMBL" id="BOOR01000006">
    <property type="protein sequence ID" value="GII52582.1"/>
    <property type="molecule type" value="Genomic_DNA"/>
</dbReference>
<dbReference type="SMART" id="SM00387">
    <property type="entry name" value="HATPase_c"/>
    <property type="match status" value="1"/>
</dbReference>
<dbReference type="RefSeq" id="WP_203942867.1">
    <property type="nucleotide sequence ID" value="NZ_BOOR01000006.1"/>
</dbReference>
<keyword evidence="5" id="KW-0808">Transferase</keyword>
<keyword evidence="10 11" id="KW-0472">Membrane</keyword>
<comment type="catalytic activity">
    <reaction evidence="1">
        <text>ATP + protein L-histidine = ADP + protein N-phospho-L-histidine.</text>
        <dbReference type="EC" id="2.7.13.3"/>
    </reaction>
</comment>
<dbReference type="InterPro" id="IPR050428">
    <property type="entry name" value="TCS_sensor_his_kinase"/>
</dbReference>
<dbReference type="PANTHER" id="PTHR45436:SF5">
    <property type="entry name" value="SENSOR HISTIDINE KINASE TRCS"/>
    <property type="match status" value="1"/>
</dbReference>
<dbReference type="GO" id="GO:0000155">
    <property type="term" value="F:phosphorelay sensor kinase activity"/>
    <property type="evidence" value="ECO:0007669"/>
    <property type="project" value="InterPro"/>
</dbReference>
<dbReference type="SMART" id="SM00388">
    <property type="entry name" value="HisKA"/>
    <property type="match status" value="1"/>
</dbReference>
<evidence type="ECO:0000256" key="7">
    <source>
        <dbReference type="ARBA" id="ARBA00022777"/>
    </source>
</evidence>
<evidence type="ECO:0000256" key="11">
    <source>
        <dbReference type="SAM" id="Phobius"/>
    </source>
</evidence>
<dbReference type="CDD" id="cd00075">
    <property type="entry name" value="HATPase"/>
    <property type="match status" value="1"/>
</dbReference>
<keyword evidence="14" id="KW-1185">Reference proteome</keyword>
<evidence type="ECO:0000256" key="1">
    <source>
        <dbReference type="ARBA" id="ARBA00000085"/>
    </source>
</evidence>
<keyword evidence="4" id="KW-0597">Phosphoprotein</keyword>
<evidence type="ECO:0000313" key="13">
    <source>
        <dbReference type="EMBL" id="GII52582.1"/>
    </source>
</evidence>
<dbReference type="Gene3D" id="3.30.565.10">
    <property type="entry name" value="Histidine kinase-like ATPase, C-terminal domain"/>
    <property type="match status" value="1"/>
</dbReference>
<keyword evidence="8 11" id="KW-1133">Transmembrane helix</keyword>
<dbReference type="AlphaFoldDB" id="A0A8J3XRY9"/>
<reference evidence="13" key="1">
    <citation type="submission" date="2021-01" db="EMBL/GenBank/DDBJ databases">
        <title>Whole genome shotgun sequence of Planotetraspora thailandica NBRC 104271.</title>
        <authorList>
            <person name="Komaki H."/>
            <person name="Tamura T."/>
        </authorList>
    </citation>
    <scope>NUCLEOTIDE SEQUENCE</scope>
    <source>
        <strain evidence="13">NBRC 104271</strain>
    </source>
</reference>
<feature type="transmembrane region" description="Helical" evidence="11">
    <location>
        <begin position="154"/>
        <end position="179"/>
    </location>
</feature>
<dbReference type="Pfam" id="PF00512">
    <property type="entry name" value="HisKA"/>
    <property type="match status" value="1"/>
</dbReference>
<gene>
    <name evidence="13" type="ORF">Pth03_09710</name>
</gene>
<dbReference type="InterPro" id="IPR036097">
    <property type="entry name" value="HisK_dim/P_sf"/>
</dbReference>